<comment type="caution">
    <text evidence="1">The sequence shown here is derived from an EMBL/GenBank/DDBJ whole genome shotgun (WGS) entry which is preliminary data.</text>
</comment>
<proteinExistence type="predicted"/>
<dbReference type="RefSeq" id="WP_255965880.1">
    <property type="nucleotide sequence ID" value="NZ_JANFQF010000003.1"/>
</dbReference>
<evidence type="ECO:0000313" key="1">
    <source>
        <dbReference type="EMBL" id="MCQ4118419.1"/>
    </source>
</evidence>
<name>A0ABT1Q832_9NOCA</name>
<protein>
    <recommendedName>
        <fullName evidence="3">DUF317 domain-containing protein</fullName>
    </recommendedName>
</protein>
<accession>A0ABT1Q832</accession>
<evidence type="ECO:0008006" key="3">
    <source>
        <dbReference type="Google" id="ProtNLM"/>
    </source>
</evidence>
<reference evidence="1 2" key="1">
    <citation type="submission" date="2022-07" db="EMBL/GenBank/DDBJ databases">
        <title>Degradation activity of malathion, p-nitrophenol and potential low-temperature adaptation strategy of Rhodococcus sp. FXJ9.536.</title>
        <authorList>
            <person name="Huang J."/>
            <person name="Huang Y."/>
        </authorList>
    </citation>
    <scope>NUCLEOTIDE SEQUENCE [LARGE SCALE GENOMIC DNA]</scope>
    <source>
        <strain evidence="1 2">FXJ9.536</strain>
    </source>
</reference>
<evidence type="ECO:0000313" key="2">
    <source>
        <dbReference type="Proteomes" id="UP001524501"/>
    </source>
</evidence>
<organism evidence="1 2">
    <name type="scientific">Rhodococcus tibetensis</name>
    <dbReference type="NCBI Taxonomy" id="2965064"/>
    <lineage>
        <taxon>Bacteria</taxon>
        <taxon>Bacillati</taxon>
        <taxon>Actinomycetota</taxon>
        <taxon>Actinomycetes</taxon>
        <taxon>Mycobacteriales</taxon>
        <taxon>Nocardiaceae</taxon>
        <taxon>Rhodococcus</taxon>
    </lineage>
</organism>
<sequence length="227" mass="24678">MPWDPETTDSQNWDERGLRLAAQTTAGAWIFHPANTIDDEPVLWADVAEANATIAHPVMEWGSIVGSWRTCEQEGLWHDSPATGSLPAPEARALADILRQFTRTPDSCWFAHWEGSGYITAPSTYPRLPMPGRGMVLFAGSLDLADTQFGAGTQFPGGMSAHLWWPEDRAWCVATDIDLMTTYLGASAECVDAVLAEAALEVLPATPDQRVTWDSDTINPLPPSPSG</sequence>
<gene>
    <name evidence="1" type="ORF">NOF53_04410</name>
</gene>
<dbReference type="Proteomes" id="UP001524501">
    <property type="component" value="Unassembled WGS sequence"/>
</dbReference>
<keyword evidence="2" id="KW-1185">Reference proteome</keyword>
<dbReference type="EMBL" id="JANFQF010000003">
    <property type="protein sequence ID" value="MCQ4118419.1"/>
    <property type="molecule type" value="Genomic_DNA"/>
</dbReference>